<keyword evidence="4" id="KW-0347">Helicase</keyword>
<evidence type="ECO:0000256" key="2">
    <source>
        <dbReference type="ARBA" id="ARBA00022741"/>
    </source>
</evidence>
<keyword evidence="2" id="KW-0547">Nucleotide-binding</keyword>
<name>A0A371NGE7_9EURY</name>
<dbReference type="GO" id="GO:0005524">
    <property type="term" value="F:ATP binding"/>
    <property type="evidence" value="ECO:0007669"/>
    <property type="project" value="UniProtKB-KW"/>
</dbReference>
<gene>
    <name evidence="14" type="ORF">C7452_1043</name>
</gene>
<comment type="catalytic activity">
    <reaction evidence="9">
        <text>ATP + H2O = ADP + phosphate + H(+)</text>
        <dbReference type="Rhea" id="RHEA:13065"/>
        <dbReference type="ChEBI" id="CHEBI:15377"/>
        <dbReference type="ChEBI" id="CHEBI:15378"/>
        <dbReference type="ChEBI" id="CHEBI:30616"/>
        <dbReference type="ChEBI" id="CHEBI:43474"/>
        <dbReference type="ChEBI" id="CHEBI:456216"/>
        <dbReference type="EC" id="5.6.2.3"/>
    </reaction>
</comment>
<evidence type="ECO:0000256" key="3">
    <source>
        <dbReference type="ARBA" id="ARBA00022801"/>
    </source>
</evidence>
<dbReference type="Pfam" id="PF05872">
    <property type="entry name" value="HerA_C"/>
    <property type="match status" value="1"/>
</dbReference>
<dbReference type="InterPro" id="IPR018538">
    <property type="entry name" value="HerA_barrel_dom"/>
</dbReference>
<evidence type="ECO:0000256" key="5">
    <source>
        <dbReference type="ARBA" id="ARBA00022840"/>
    </source>
</evidence>
<evidence type="ECO:0000256" key="6">
    <source>
        <dbReference type="ARBA" id="ARBA00023125"/>
    </source>
</evidence>
<keyword evidence="7" id="KW-0413">Isomerase</keyword>
<dbReference type="PANTHER" id="PTHR42957">
    <property type="entry name" value="HELICASE MJ1565-RELATED"/>
    <property type="match status" value="1"/>
</dbReference>
<comment type="caution">
    <text evidence="14">The sequence shown here is derived from an EMBL/GenBank/DDBJ whole genome shotgun (WGS) entry which is preliminary data.</text>
</comment>
<dbReference type="InterPro" id="IPR027417">
    <property type="entry name" value="P-loop_NTPase"/>
</dbReference>
<keyword evidence="15" id="KW-1185">Reference proteome</keyword>
<accession>A0A371NGE7</accession>
<dbReference type="Pfam" id="PF09378">
    <property type="entry name" value="HAS-barrel"/>
    <property type="match status" value="1"/>
</dbReference>
<keyword evidence="5" id="KW-0067">ATP-binding</keyword>
<dbReference type="GO" id="GO:0016787">
    <property type="term" value="F:hydrolase activity"/>
    <property type="evidence" value="ECO:0007669"/>
    <property type="project" value="UniProtKB-KW"/>
</dbReference>
<dbReference type="EMBL" id="QREL01000001">
    <property type="protein sequence ID" value="REE29010.1"/>
    <property type="molecule type" value="Genomic_DNA"/>
</dbReference>
<dbReference type="GO" id="GO:0043138">
    <property type="term" value="F:3'-5' DNA helicase activity"/>
    <property type="evidence" value="ECO:0007669"/>
    <property type="project" value="UniProtKB-EC"/>
</dbReference>
<dbReference type="Gene3D" id="3.40.50.300">
    <property type="entry name" value="P-loop containing nucleotide triphosphate hydrolases"/>
    <property type="match status" value="2"/>
</dbReference>
<evidence type="ECO:0000259" key="12">
    <source>
        <dbReference type="Pfam" id="PF05872"/>
    </source>
</evidence>
<proteinExistence type="inferred from homology"/>
<evidence type="ECO:0000313" key="14">
    <source>
        <dbReference type="EMBL" id="REE29010.1"/>
    </source>
</evidence>
<protein>
    <submittedName>
        <fullName evidence="14">Uncharacterized protein</fullName>
    </submittedName>
</protein>
<dbReference type="InterPro" id="IPR033186">
    <property type="entry name" value="HerA_C"/>
</dbReference>
<dbReference type="AlphaFoldDB" id="A0A371NGE7"/>
<dbReference type="GO" id="GO:0043139">
    <property type="term" value="F:5'-3' DNA helicase activity"/>
    <property type="evidence" value="ECO:0007669"/>
    <property type="project" value="UniProtKB-EC"/>
</dbReference>
<dbReference type="Proteomes" id="UP000256864">
    <property type="component" value="Unassembled WGS sequence"/>
</dbReference>
<evidence type="ECO:0000256" key="1">
    <source>
        <dbReference type="ARBA" id="ARBA00007816"/>
    </source>
</evidence>
<keyword evidence="6" id="KW-0238">DNA-binding</keyword>
<feature type="domain" description="Helicase HerA barrel" evidence="13">
    <location>
        <begin position="4"/>
        <end position="87"/>
    </location>
</feature>
<feature type="domain" description="Helicase HerA-like C-terminal" evidence="12">
    <location>
        <begin position="339"/>
        <end position="444"/>
    </location>
</feature>
<dbReference type="PANTHER" id="PTHR42957:SF1">
    <property type="entry name" value="HELICASE MJ1565-RELATED"/>
    <property type="match status" value="1"/>
</dbReference>
<organism evidence="14 15">
    <name type="scientific">Methanothermobacter defluvii</name>
    <dbReference type="NCBI Taxonomy" id="49339"/>
    <lineage>
        <taxon>Archaea</taxon>
        <taxon>Methanobacteriati</taxon>
        <taxon>Methanobacteriota</taxon>
        <taxon>Methanomada group</taxon>
        <taxon>Methanobacteria</taxon>
        <taxon>Methanobacteriales</taxon>
        <taxon>Methanobacteriaceae</taxon>
        <taxon>Methanothermobacter</taxon>
    </lineage>
</organism>
<evidence type="ECO:0000256" key="4">
    <source>
        <dbReference type="ARBA" id="ARBA00022806"/>
    </source>
</evidence>
<evidence type="ECO:0000256" key="9">
    <source>
        <dbReference type="ARBA" id="ARBA00048954"/>
    </source>
</evidence>
<evidence type="ECO:0000256" key="10">
    <source>
        <dbReference type="ARBA" id="ARBA00048988"/>
    </source>
</evidence>
<comment type="catalytic activity">
    <reaction evidence="10">
        <text>ATP + H2O = ADP + phosphate + H(+)</text>
        <dbReference type="Rhea" id="RHEA:13065"/>
        <dbReference type="ChEBI" id="CHEBI:15377"/>
        <dbReference type="ChEBI" id="CHEBI:15378"/>
        <dbReference type="ChEBI" id="CHEBI:30616"/>
        <dbReference type="ChEBI" id="CHEBI:43474"/>
        <dbReference type="ChEBI" id="CHEBI:456216"/>
        <dbReference type="EC" id="5.6.2.4"/>
    </reaction>
</comment>
<dbReference type="InterPro" id="IPR008571">
    <property type="entry name" value="HerA-like"/>
</dbReference>
<evidence type="ECO:0000259" key="13">
    <source>
        <dbReference type="Pfam" id="PF09378"/>
    </source>
</evidence>
<keyword evidence="3" id="KW-0378">Hydrolase</keyword>
<evidence type="ECO:0000256" key="7">
    <source>
        <dbReference type="ARBA" id="ARBA00023235"/>
    </source>
</evidence>
<evidence type="ECO:0000259" key="11">
    <source>
        <dbReference type="Pfam" id="PF01935"/>
    </source>
</evidence>
<sequence length="479" mass="53031">MGFVGRCYGETSPWRVSFVSREMPGVGEYVVMEYDGRRILGMVESLLRGVPGVTEDLNDPETVERIIRVTGGRQYVRGTVRILGDVETLEIPRVPPGPGTEVRSADPETLGRIFGRGNLTLGRLLTADAPFTVDINRMVTRHLAVLAVTGAGKSNTVAVIVDGLLRAGGTVIIFDMHSEYVNARFTGGRVNRIGASINPAHLSLREIKRLSNVRDNAYVQERYLARAHRRVRSGMKDGSSSPAEFFRRMDEKLDELLSENSSDRRSIIDVQNKLEHMRESYEEIIDLESEGIIERLRLNHVNVIDLGSVDETGSDVIVSHVLQEVLQSRKEYLRHGTGLETPVFMVLEEAHILAPSDRPTESRYWIGRVAREGRKFGVGLCLVSQSPKSLDHEALSQANNMIVMRLIEPNDQLHVQRASEALSDDLLSHLPSLNIGEAVVVGLMAPLPAIVRIEEFEGKLSGGDLDVAGIWSGMRVGDE</sequence>
<feature type="domain" description="Helicase HerA central" evidence="11">
    <location>
        <begin position="120"/>
        <end position="325"/>
    </location>
</feature>
<dbReference type="GO" id="GO:0003677">
    <property type="term" value="F:DNA binding"/>
    <property type="evidence" value="ECO:0007669"/>
    <property type="project" value="UniProtKB-KW"/>
</dbReference>
<evidence type="ECO:0000256" key="8">
    <source>
        <dbReference type="ARBA" id="ARBA00034617"/>
    </source>
</evidence>
<evidence type="ECO:0000313" key="15">
    <source>
        <dbReference type="Proteomes" id="UP000256864"/>
    </source>
</evidence>
<dbReference type="Pfam" id="PF01935">
    <property type="entry name" value="DUF87"/>
    <property type="match status" value="1"/>
</dbReference>
<dbReference type="InterPro" id="IPR002789">
    <property type="entry name" value="HerA_central"/>
</dbReference>
<dbReference type="SUPFAM" id="SSF52540">
    <property type="entry name" value="P-loop containing nucleoside triphosphate hydrolases"/>
    <property type="match status" value="1"/>
</dbReference>
<comment type="similarity">
    <text evidence="1">Belongs to the HerA family.</text>
</comment>
<reference evidence="14 15" key="1">
    <citation type="submission" date="2018-07" db="EMBL/GenBank/DDBJ databases">
        <title>Genomic Encyclopedia of Type Strains, Phase IV (KMG-IV): sequencing the most valuable type-strain genomes for metagenomic binning, comparative biology and taxonomic classification.</title>
        <authorList>
            <person name="Goeker M."/>
        </authorList>
    </citation>
    <scope>NUCLEOTIDE SEQUENCE [LARGE SCALE GENOMIC DNA]</scope>
    <source>
        <strain evidence="14 15">DSM 7466</strain>
    </source>
</reference>
<comment type="catalytic activity">
    <reaction evidence="8">
        <text>Couples ATP hydrolysis with the unwinding of duplex DNA by translocating in the 3'-5' direction.</text>
        <dbReference type="EC" id="5.6.2.4"/>
    </reaction>
</comment>